<gene>
    <name evidence="1" type="ORF">UT23_C0002G0108</name>
</gene>
<protein>
    <recommendedName>
        <fullName evidence="3">Nudix hydrolase domain-containing protein</fullName>
    </recommendedName>
</protein>
<dbReference type="EMBL" id="LBWA01000002">
    <property type="protein sequence ID" value="KKQ98608.1"/>
    <property type="molecule type" value="Genomic_DNA"/>
</dbReference>
<name>A0A0G0M359_9BACT</name>
<evidence type="ECO:0000313" key="1">
    <source>
        <dbReference type="EMBL" id="KKQ98608.1"/>
    </source>
</evidence>
<comment type="caution">
    <text evidence="1">The sequence shown here is derived from an EMBL/GenBank/DDBJ whole genome shotgun (WGS) entry which is preliminary data.</text>
</comment>
<evidence type="ECO:0000313" key="2">
    <source>
        <dbReference type="Proteomes" id="UP000034325"/>
    </source>
</evidence>
<proteinExistence type="predicted"/>
<reference evidence="1 2" key="1">
    <citation type="journal article" date="2015" name="Nature">
        <title>rRNA introns, odd ribosomes, and small enigmatic genomes across a large radiation of phyla.</title>
        <authorList>
            <person name="Brown C.T."/>
            <person name="Hug L.A."/>
            <person name="Thomas B.C."/>
            <person name="Sharon I."/>
            <person name="Castelle C.J."/>
            <person name="Singh A."/>
            <person name="Wilkins M.J."/>
            <person name="Williams K.H."/>
            <person name="Banfield J.F."/>
        </authorList>
    </citation>
    <scope>NUCLEOTIDE SEQUENCE [LARGE SCALE GENOMIC DNA]</scope>
</reference>
<dbReference type="Proteomes" id="UP000034325">
    <property type="component" value="Unassembled WGS sequence"/>
</dbReference>
<evidence type="ECO:0008006" key="3">
    <source>
        <dbReference type="Google" id="ProtNLM"/>
    </source>
</evidence>
<dbReference type="AlphaFoldDB" id="A0A0G0M359"/>
<organism evidence="1 2">
    <name type="scientific">Candidatus Woesebacteria bacterium GW2011_GWA1_39_12</name>
    <dbReference type="NCBI Taxonomy" id="1618549"/>
    <lineage>
        <taxon>Bacteria</taxon>
        <taxon>Candidatus Woeseibacteriota</taxon>
    </lineage>
</organism>
<sequence length="304" mass="34788">MGKKKKMVTERSAEAKQGKKTFMLPIPVSIKSEKEALPTLDKTSLFVPTEVLFNDRTEFLPSFFSPDVLVTRNVPEVLKVVFKYGDVARRYGENGLENDPTRQQIIIYTMVTCQENLLWYQRSSPEAKKGRKFIGDPRLQGRFTVGFGGHKTQEDISISREELIFLKGLLPAVQDEVGTVLGLNRGFFSEVEEEIGITRDGVENLKLLGAFYDKRIEDPLLPVQVGWVHTGIAAVLEINSRVVSHLTFPTSEIAKAWWVPFSKVEEEMEKRQGDWNRGKEPKIETWTEIMIKEFWKDYLASTRV</sequence>
<accession>A0A0G0M359</accession>
<dbReference type="Gene3D" id="3.90.79.10">
    <property type="entry name" value="Nucleoside Triphosphate Pyrophosphohydrolase"/>
    <property type="match status" value="1"/>
</dbReference>